<organism evidence="2 3">
    <name type="scientific">Sinorhizobium sojae CCBAU 05684</name>
    <dbReference type="NCBI Taxonomy" id="716928"/>
    <lineage>
        <taxon>Bacteria</taxon>
        <taxon>Pseudomonadati</taxon>
        <taxon>Pseudomonadota</taxon>
        <taxon>Alphaproteobacteria</taxon>
        <taxon>Hyphomicrobiales</taxon>
        <taxon>Rhizobiaceae</taxon>
        <taxon>Sinorhizobium/Ensifer group</taxon>
        <taxon>Sinorhizobium</taxon>
    </lineage>
</organism>
<feature type="domain" description="EAL" evidence="1">
    <location>
        <begin position="6"/>
        <end position="251"/>
    </location>
</feature>
<dbReference type="InterPro" id="IPR001633">
    <property type="entry name" value="EAL_dom"/>
</dbReference>
<proteinExistence type="predicted"/>
<dbReference type="OrthoDB" id="23692at2"/>
<reference evidence="2 3" key="1">
    <citation type="submission" date="2017-08" db="EMBL/GenBank/DDBJ databases">
        <title>Multipartite genome sequences of Sinorhizobium species nodulating soybeans.</title>
        <authorList>
            <person name="Tian C.F."/>
        </authorList>
    </citation>
    <scope>NUCLEOTIDE SEQUENCE [LARGE SCALE GENOMIC DNA]</scope>
    <source>
        <strain evidence="2 3">CCBAU 05684</strain>
        <plasmid evidence="3">psj05684b</plasmid>
    </source>
</reference>
<dbReference type="KEGG" id="esj:SJ05684_b42420"/>
<dbReference type="CDD" id="cd01948">
    <property type="entry name" value="EAL"/>
    <property type="match status" value="1"/>
</dbReference>
<dbReference type="PANTHER" id="PTHR33121">
    <property type="entry name" value="CYCLIC DI-GMP PHOSPHODIESTERASE PDEF"/>
    <property type="match status" value="1"/>
</dbReference>
<dbReference type="GO" id="GO:0071111">
    <property type="term" value="F:cyclic-guanylate-specific phosphodiesterase activity"/>
    <property type="evidence" value="ECO:0007669"/>
    <property type="project" value="InterPro"/>
</dbReference>
<sequence>MNAEKLDLAGGVAPQAMQQERIGFSLQQINAVDDLAKVLYSECLGRFTEPDGTIRTSEELLAMPEISGSPAFDRYLLQLALDWLARHPSCVLGCDIQASSLADKHSSATLYELLFKHRAVARRMILEVTGSVGLKTHSAAMLQNARALGYRIAMEAFGTEHAIARTLPSFPVDIVKIDASLAWHGRGDAAPMLRHIVARASRSASVIVIEGIETYEQLDAAKIAGATHVQGLLLSEPTLPPIYSEPCRPVVQRGNPLAHRPENRTRFSESAVRRFKELQGPLRV</sequence>
<name>A0A249PHQ8_9HYPH</name>
<dbReference type="PROSITE" id="PS50883">
    <property type="entry name" value="EAL"/>
    <property type="match status" value="1"/>
</dbReference>
<dbReference type="InterPro" id="IPR050706">
    <property type="entry name" value="Cyclic-di-GMP_PDE-like"/>
</dbReference>
<dbReference type="EMBL" id="CP023068">
    <property type="protein sequence ID" value="ASY65224.1"/>
    <property type="molecule type" value="Genomic_DNA"/>
</dbReference>
<dbReference type="InterPro" id="IPR035919">
    <property type="entry name" value="EAL_sf"/>
</dbReference>
<keyword evidence="3" id="KW-1185">Reference proteome</keyword>
<geneLocation type="plasmid" evidence="3">
    <name>psj05684b</name>
</geneLocation>
<dbReference type="Gene3D" id="3.20.20.450">
    <property type="entry name" value="EAL domain"/>
    <property type="match status" value="1"/>
</dbReference>
<evidence type="ECO:0000259" key="1">
    <source>
        <dbReference type="PROSITE" id="PS50883"/>
    </source>
</evidence>
<dbReference type="SMART" id="SM00052">
    <property type="entry name" value="EAL"/>
    <property type="match status" value="1"/>
</dbReference>
<dbReference type="eggNOG" id="COG2200">
    <property type="taxonomic scope" value="Bacteria"/>
</dbReference>
<evidence type="ECO:0000313" key="2">
    <source>
        <dbReference type="EMBL" id="ASY65224.1"/>
    </source>
</evidence>
<dbReference type="RefSeq" id="WP_085939099.1">
    <property type="nucleotide sequence ID" value="NZ_AJQT01000067.1"/>
</dbReference>
<protein>
    <submittedName>
        <fullName evidence="2">Diguanylate cyclase/phosphodiesterase (GGDEF &amp; EAL domains) with PAS/PAC sensor(S)</fullName>
    </submittedName>
</protein>
<keyword evidence="2" id="KW-0614">Plasmid</keyword>
<dbReference type="SUPFAM" id="SSF141868">
    <property type="entry name" value="EAL domain-like"/>
    <property type="match status" value="1"/>
</dbReference>
<dbReference type="Pfam" id="PF00563">
    <property type="entry name" value="EAL"/>
    <property type="match status" value="1"/>
</dbReference>
<dbReference type="STRING" id="716928.GCA_000261485_03370"/>
<dbReference type="PANTHER" id="PTHR33121:SF79">
    <property type="entry name" value="CYCLIC DI-GMP PHOSPHODIESTERASE PDED-RELATED"/>
    <property type="match status" value="1"/>
</dbReference>
<dbReference type="Proteomes" id="UP000217211">
    <property type="component" value="Plasmid pSJ05684b"/>
</dbReference>
<dbReference type="AlphaFoldDB" id="A0A249PHQ8"/>
<evidence type="ECO:0000313" key="3">
    <source>
        <dbReference type="Proteomes" id="UP000217211"/>
    </source>
</evidence>
<gene>
    <name evidence="2" type="ORF">SJ05684_b42420</name>
</gene>
<accession>A0A249PHQ8</accession>